<reference evidence="2 3" key="1">
    <citation type="submission" date="2020-04" db="EMBL/GenBank/DDBJ databases">
        <authorList>
            <person name="Hitch T.C.A."/>
            <person name="Wylensek D."/>
            <person name="Clavel T."/>
        </authorList>
    </citation>
    <scope>NUCLEOTIDE SEQUENCE [LARGE SCALE GENOMIC DNA]</scope>
    <source>
        <strain evidence="2 3">BL-383-APC-3D</strain>
    </source>
</reference>
<dbReference type="PANTHER" id="PTHR37814">
    <property type="entry name" value="CONSERVED MEMBRANE PROTEIN"/>
    <property type="match status" value="1"/>
</dbReference>
<dbReference type="PANTHER" id="PTHR37814:SF1">
    <property type="entry name" value="MEMBRANE PROTEIN"/>
    <property type="match status" value="1"/>
</dbReference>
<feature type="transmembrane region" description="Helical" evidence="1">
    <location>
        <begin position="110"/>
        <end position="131"/>
    </location>
</feature>
<keyword evidence="1" id="KW-0812">Transmembrane</keyword>
<feature type="transmembrane region" description="Helical" evidence="1">
    <location>
        <begin position="350"/>
        <end position="368"/>
    </location>
</feature>
<proteinExistence type="predicted"/>
<gene>
    <name evidence="2" type="ORF">HF853_06110</name>
</gene>
<feature type="transmembrane region" description="Helical" evidence="1">
    <location>
        <begin position="137"/>
        <end position="158"/>
    </location>
</feature>
<feature type="transmembrane region" description="Helical" evidence="1">
    <location>
        <begin position="29"/>
        <end position="48"/>
    </location>
</feature>
<evidence type="ECO:0000313" key="3">
    <source>
        <dbReference type="Proteomes" id="UP000544551"/>
    </source>
</evidence>
<dbReference type="AlphaFoldDB" id="A0AB36CKC5"/>
<organism evidence="2 3">
    <name type="scientific">Corynebacterium stationis</name>
    <dbReference type="NCBI Taxonomy" id="1705"/>
    <lineage>
        <taxon>Bacteria</taxon>
        <taxon>Bacillati</taxon>
        <taxon>Actinomycetota</taxon>
        <taxon>Actinomycetes</taxon>
        <taxon>Mycobacteriales</taxon>
        <taxon>Corynebacteriaceae</taxon>
        <taxon>Corynebacterium</taxon>
    </lineage>
</organism>
<feature type="transmembrane region" description="Helical" evidence="1">
    <location>
        <begin position="324"/>
        <end position="344"/>
    </location>
</feature>
<keyword evidence="1" id="KW-0472">Membrane</keyword>
<protein>
    <submittedName>
        <fullName evidence="2">Uncharacterized protein</fullName>
    </submittedName>
</protein>
<feature type="transmembrane region" description="Helical" evidence="1">
    <location>
        <begin position="288"/>
        <end position="312"/>
    </location>
</feature>
<name>A0AB36CKC5_9CORY</name>
<keyword evidence="1" id="KW-1133">Transmembrane helix</keyword>
<comment type="caution">
    <text evidence="2">The sequence shown here is derived from an EMBL/GenBank/DDBJ whole genome shotgun (WGS) entry which is preliminary data.</text>
</comment>
<feature type="transmembrane region" description="Helical" evidence="1">
    <location>
        <begin position="170"/>
        <end position="190"/>
    </location>
</feature>
<feature type="transmembrane region" description="Helical" evidence="1">
    <location>
        <begin position="210"/>
        <end position="229"/>
    </location>
</feature>
<feature type="transmembrane region" description="Helical" evidence="1">
    <location>
        <begin position="60"/>
        <end position="79"/>
    </location>
</feature>
<evidence type="ECO:0000313" key="2">
    <source>
        <dbReference type="EMBL" id="NME89250.1"/>
    </source>
</evidence>
<evidence type="ECO:0000256" key="1">
    <source>
        <dbReference type="SAM" id="Phobius"/>
    </source>
</evidence>
<accession>A0AB36CKC5</accession>
<sequence length="378" mass="40791">MHTLSTSTLDKAPIEASTATSSLGSRLKYALLFTGAQCSFFIGAGIATGQESLQYFTAHGWWGIVSIVLVVLLFSWLLSSLTEWGRKNRDNKADPFTDICGKTVGTVLRYCVPVFVFMIAVTMFAGAGALLSDVLGTPTWVGATGMAVVVAITLMFGFRNLVEIIGRIGPVIVIVIGIVALWVVVENFAALADVPENLAQYQPAKASENWFIGTILYSTAILIIAVPFLTSLGREDRSLRSTVRPSILTGFLYGGVMGLCALALLATLPMVYNEATPLVMLGIDLAPWLGYVFSIITLLGIYSTAAPMLWTVADQFPLKSRRTYAIVCLALTVVALIGGLKLPFAELVGFVYPSIGYFGLVFFGCLAYRQIKSRLAHR</sequence>
<dbReference type="InterPro" id="IPR038728">
    <property type="entry name" value="YkvI-like"/>
</dbReference>
<dbReference type="EMBL" id="JABAFZ010000005">
    <property type="protein sequence ID" value="NME89250.1"/>
    <property type="molecule type" value="Genomic_DNA"/>
</dbReference>
<dbReference type="Proteomes" id="UP000544551">
    <property type="component" value="Unassembled WGS sequence"/>
</dbReference>
<dbReference type="RefSeq" id="WP_168969537.1">
    <property type="nucleotide sequence ID" value="NZ_JABAFZ010000005.1"/>
</dbReference>
<feature type="transmembrane region" description="Helical" evidence="1">
    <location>
        <begin position="250"/>
        <end position="268"/>
    </location>
</feature>